<proteinExistence type="predicted"/>
<evidence type="ECO:0008006" key="4">
    <source>
        <dbReference type="Google" id="ProtNLM"/>
    </source>
</evidence>
<dbReference type="AlphaFoldDB" id="A0AAU7JEE3"/>
<evidence type="ECO:0000256" key="2">
    <source>
        <dbReference type="SAM" id="Phobius"/>
    </source>
</evidence>
<dbReference type="RefSeq" id="WP_406855348.1">
    <property type="nucleotide sequence ID" value="NZ_CP157484.1"/>
</dbReference>
<organism evidence="3">
    <name type="scientific">Alsobacter sp. KACC 23698</name>
    <dbReference type="NCBI Taxonomy" id="3149229"/>
    <lineage>
        <taxon>Bacteria</taxon>
        <taxon>Pseudomonadati</taxon>
        <taxon>Pseudomonadota</taxon>
        <taxon>Alphaproteobacteria</taxon>
        <taxon>Hyphomicrobiales</taxon>
        <taxon>Alsobacteraceae</taxon>
        <taxon>Alsobacter</taxon>
    </lineage>
</organism>
<evidence type="ECO:0000313" key="3">
    <source>
        <dbReference type="EMBL" id="XBO38510.1"/>
    </source>
</evidence>
<evidence type="ECO:0000256" key="1">
    <source>
        <dbReference type="SAM" id="MobiDB-lite"/>
    </source>
</evidence>
<gene>
    <name evidence="3" type="ORF">ABEG18_22870</name>
</gene>
<keyword evidence="2" id="KW-0812">Transmembrane</keyword>
<sequence>MTDFAQHGPMSFSAGAAERRDGGEPSAFLSPLMRRMRSRERLQFRLIFAVTYPLFLVVAMVQTLVPAARNAFAVEGPVRGSVFRRAAILANSTIPFAFMG</sequence>
<keyword evidence="2" id="KW-0472">Membrane</keyword>
<feature type="region of interest" description="Disordered" evidence="1">
    <location>
        <begin position="1"/>
        <end position="24"/>
    </location>
</feature>
<reference evidence="3" key="1">
    <citation type="submission" date="2024-05" db="EMBL/GenBank/DDBJ databases">
        <authorList>
            <person name="Kim S."/>
            <person name="Heo J."/>
            <person name="Choi H."/>
            <person name="Choi Y."/>
            <person name="Kwon S.-W."/>
            <person name="Kim Y."/>
        </authorList>
    </citation>
    <scope>NUCLEOTIDE SEQUENCE</scope>
    <source>
        <strain evidence="3">KACC 23698</strain>
    </source>
</reference>
<accession>A0AAU7JEE3</accession>
<name>A0AAU7JEE3_9HYPH</name>
<protein>
    <recommendedName>
        <fullName evidence="4">ABC transporter permease</fullName>
    </recommendedName>
</protein>
<dbReference type="EMBL" id="CP157484">
    <property type="protein sequence ID" value="XBO38510.1"/>
    <property type="molecule type" value="Genomic_DNA"/>
</dbReference>
<feature type="transmembrane region" description="Helical" evidence="2">
    <location>
        <begin position="42"/>
        <end position="65"/>
    </location>
</feature>
<keyword evidence="2" id="KW-1133">Transmembrane helix</keyword>